<dbReference type="Pfam" id="PF00534">
    <property type="entry name" value="Glycos_transf_1"/>
    <property type="match status" value="1"/>
</dbReference>
<dbReference type="Proteomes" id="UP001242010">
    <property type="component" value="Chromosome"/>
</dbReference>
<dbReference type="PANTHER" id="PTHR45947">
    <property type="entry name" value="SULFOQUINOVOSYL TRANSFERASE SQD2"/>
    <property type="match status" value="1"/>
</dbReference>
<dbReference type="CDD" id="cd03801">
    <property type="entry name" value="GT4_PimA-like"/>
    <property type="match status" value="1"/>
</dbReference>
<accession>A0ABN6UXI9</accession>
<dbReference type="PANTHER" id="PTHR45947:SF3">
    <property type="entry name" value="SULFOQUINOVOSYL TRANSFERASE SQD2"/>
    <property type="match status" value="1"/>
</dbReference>
<dbReference type="RefSeq" id="WP_286353299.1">
    <property type="nucleotide sequence ID" value="NZ_AP027079.1"/>
</dbReference>
<sequence length="408" mass="44938">MRLGIFHPAFEAVGGAELLVAAQAQHFRAQGAGPEIVTLGFDEARWSERLAGIPVRTVLKRHWSDPLYGLGRLAKLRRRGLRAAEALKPYDLVIAHNFPASAMLGAAPIQSRKIWQCNEPPRSIHMRNANPALAARLAATLGEGPEEATRAFSLALEGHDQGMRRNTSLRARHTYDLEVTRGLDLIYAISEFSRDNARRIYGRCRDEVIYPIVRFPEGGRNRSGLERSVRRVLVHSRLEVLKNIDTVIRGFQQFQAASPVPCELHVVGTGPFRTRLEALAADLCPAGSVRFHGYLPDEELLQVYEACDVFALLTLDEPFGMVYPEAAAKGLLLVGPDHGGPLEILDGGRLGWAVDAFAPEALAGALHEIWSLDDAEADRRRAVADRACRSRYGVEAVGPQLMALLREA</sequence>
<dbReference type="InterPro" id="IPR001296">
    <property type="entry name" value="Glyco_trans_1"/>
</dbReference>
<protein>
    <recommendedName>
        <fullName evidence="1">Glycosyl transferase family 1 domain-containing protein</fullName>
    </recommendedName>
</protein>
<evidence type="ECO:0000313" key="2">
    <source>
        <dbReference type="EMBL" id="BDU69576.1"/>
    </source>
</evidence>
<dbReference type="EMBL" id="AP027079">
    <property type="protein sequence ID" value="BDU69576.1"/>
    <property type="molecule type" value="Genomic_DNA"/>
</dbReference>
<organism evidence="2 3">
    <name type="scientific">Geothrix oryzae</name>
    <dbReference type="NCBI Taxonomy" id="2927975"/>
    <lineage>
        <taxon>Bacteria</taxon>
        <taxon>Pseudomonadati</taxon>
        <taxon>Acidobacteriota</taxon>
        <taxon>Holophagae</taxon>
        <taxon>Holophagales</taxon>
        <taxon>Holophagaceae</taxon>
        <taxon>Geothrix</taxon>
    </lineage>
</organism>
<keyword evidence="3" id="KW-1185">Reference proteome</keyword>
<evidence type="ECO:0000313" key="3">
    <source>
        <dbReference type="Proteomes" id="UP001242010"/>
    </source>
</evidence>
<dbReference type="SUPFAM" id="SSF53756">
    <property type="entry name" value="UDP-Glycosyltransferase/glycogen phosphorylase"/>
    <property type="match status" value="1"/>
</dbReference>
<reference evidence="3" key="1">
    <citation type="journal article" date="2023" name="Int. J. Syst. Evol. Microbiol.">
        <title>Mesoterricola silvestris gen. nov., sp. nov., Mesoterricola sediminis sp. nov., Geothrix oryzae sp. nov., Geothrix edaphica sp. nov., Geothrix rubra sp. nov., and Geothrix limicola sp. nov., six novel members of Acidobacteriota isolated from soils.</title>
        <authorList>
            <person name="Itoh H."/>
            <person name="Sugisawa Y."/>
            <person name="Mise K."/>
            <person name="Xu Z."/>
            <person name="Kuniyasu M."/>
            <person name="Ushijima N."/>
            <person name="Kawano K."/>
            <person name="Kobayashi E."/>
            <person name="Shiratori Y."/>
            <person name="Masuda Y."/>
            <person name="Senoo K."/>
        </authorList>
    </citation>
    <scope>NUCLEOTIDE SEQUENCE [LARGE SCALE GENOMIC DNA]</scope>
    <source>
        <strain evidence="3">Red222</strain>
    </source>
</reference>
<gene>
    <name evidence="2" type="ORF">GETHOR_16770</name>
</gene>
<dbReference type="InterPro" id="IPR050194">
    <property type="entry name" value="Glycosyltransferase_grp1"/>
</dbReference>
<dbReference type="Gene3D" id="3.40.50.2000">
    <property type="entry name" value="Glycogen Phosphorylase B"/>
    <property type="match status" value="2"/>
</dbReference>
<evidence type="ECO:0000259" key="1">
    <source>
        <dbReference type="Pfam" id="PF00534"/>
    </source>
</evidence>
<proteinExistence type="predicted"/>
<feature type="domain" description="Glycosyl transferase family 1" evidence="1">
    <location>
        <begin position="229"/>
        <end position="376"/>
    </location>
</feature>
<name>A0ABN6UXI9_9BACT</name>